<dbReference type="Gene3D" id="3.40.50.200">
    <property type="entry name" value="Peptidase S8/S53 domain"/>
    <property type="match status" value="1"/>
</dbReference>
<reference evidence="1" key="1">
    <citation type="submission" date="2020-05" db="EMBL/GenBank/DDBJ databases">
        <title>Identification of trans-AT polyketide cluster in two marine bacteria, producers of a novel glutaramide-containing polyketide sesbanimide D and analogs.</title>
        <authorList>
            <person name="Kacar D."/>
            <person name="Rodriguez P."/>
            <person name="Canedo L."/>
            <person name="Gonzalez E."/>
            <person name="Galan B."/>
            <person name="De La Calle F."/>
            <person name="Garcia J.L."/>
        </authorList>
    </citation>
    <scope>NUCLEOTIDE SEQUENCE</scope>
    <source>
        <strain evidence="1">PHM038</strain>
    </source>
</reference>
<evidence type="ECO:0008006" key="3">
    <source>
        <dbReference type="Google" id="ProtNLM"/>
    </source>
</evidence>
<dbReference type="SUPFAM" id="SSF52743">
    <property type="entry name" value="Subtilisin-like"/>
    <property type="match status" value="1"/>
</dbReference>
<gene>
    <name evidence="1" type="ORF">HK439_01495</name>
</gene>
<protein>
    <recommendedName>
        <fullName evidence="3">Peptidase S8/S53 domain-containing protein</fullName>
    </recommendedName>
</protein>
<proteinExistence type="predicted"/>
<evidence type="ECO:0000313" key="1">
    <source>
        <dbReference type="EMBL" id="MBD1544921.1"/>
    </source>
</evidence>
<dbReference type="AlphaFoldDB" id="A0A926NV15"/>
<sequence>MIRIGLIDGALPADFPGLIAQARLFDPDGSPAAEHHAGAMAATIRAQAGEVHFVNAVVFPGRLSTSAQTVCDALEWLAEDPPEIVLCSFGMARSSVELTARTKALLQAGSLVVASAPARGDPVFPAAIGGVLSVQGDARCQPGDLSRLDLPQATFGACPIATDHPDIRGASAAAAHMAGLLAKNWQGSAADTQDALKTAFRYRGRERRSA</sequence>
<dbReference type="GO" id="GO:0006508">
    <property type="term" value="P:proteolysis"/>
    <property type="evidence" value="ECO:0007669"/>
    <property type="project" value="InterPro"/>
</dbReference>
<dbReference type="EMBL" id="JABFCZ010000002">
    <property type="protein sequence ID" value="MBD1544921.1"/>
    <property type="molecule type" value="Genomic_DNA"/>
</dbReference>
<dbReference type="Proteomes" id="UP000598467">
    <property type="component" value="Unassembled WGS sequence"/>
</dbReference>
<accession>A0A926NV15</accession>
<organism evidence="1 2">
    <name type="scientific">Roseibium aggregatum</name>
    <dbReference type="NCBI Taxonomy" id="187304"/>
    <lineage>
        <taxon>Bacteria</taxon>
        <taxon>Pseudomonadati</taxon>
        <taxon>Pseudomonadota</taxon>
        <taxon>Alphaproteobacteria</taxon>
        <taxon>Hyphomicrobiales</taxon>
        <taxon>Stappiaceae</taxon>
        <taxon>Roseibium</taxon>
    </lineage>
</organism>
<dbReference type="RefSeq" id="WP_190289596.1">
    <property type="nucleotide sequence ID" value="NZ_JABFCZ010000002.1"/>
</dbReference>
<comment type="caution">
    <text evidence="1">The sequence shown here is derived from an EMBL/GenBank/DDBJ whole genome shotgun (WGS) entry which is preliminary data.</text>
</comment>
<evidence type="ECO:0000313" key="2">
    <source>
        <dbReference type="Proteomes" id="UP000598467"/>
    </source>
</evidence>
<dbReference type="InterPro" id="IPR036852">
    <property type="entry name" value="Peptidase_S8/S53_dom_sf"/>
</dbReference>
<name>A0A926NV15_9HYPH</name>
<dbReference type="GO" id="GO:0004252">
    <property type="term" value="F:serine-type endopeptidase activity"/>
    <property type="evidence" value="ECO:0007669"/>
    <property type="project" value="InterPro"/>
</dbReference>